<keyword evidence="4" id="KW-1185">Reference proteome</keyword>
<evidence type="ECO:0000313" key="3">
    <source>
        <dbReference type="EMBL" id="MCX2744775.1"/>
    </source>
</evidence>
<gene>
    <name evidence="3" type="ORF">OO013_12905</name>
</gene>
<sequence>MKNILVPTDFSKEAGYALQLAVDFAKKTNAKLSIIHVIEYYPTASFTTMGPAPESGMPADAFTAQMIEKVEKQFEELRSKEMFDGLDIETIVKIGNPYQNITKKIAALNADLVIMGSKGAHGMDEVMIGSNAERVVRYSKHPVITVKDPIRLEEIKSIAFATDYTETQENLLNHFDKLLEVLDAELYLVRVNTPYNFIPTRGAENNLREFAKKNHLVNVNVSTYDAYKEDAGISAFAEDNDIDLIAIGTHGRKGLMHTISGSIAEDLVNHTNKPVWTCHIK</sequence>
<dbReference type="InterPro" id="IPR006015">
    <property type="entry name" value="Universal_stress_UspA"/>
</dbReference>
<dbReference type="Pfam" id="PF00582">
    <property type="entry name" value="Usp"/>
    <property type="match status" value="2"/>
</dbReference>
<dbReference type="Proteomes" id="UP001209885">
    <property type="component" value="Unassembled WGS sequence"/>
</dbReference>
<dbReference type="SUPFAM" id="SSF52402">
    <property type="entry name" value="Adenine nucleotide alpha hydrolases-like"/>
    <property type="match status" value="2"/>
</dbReference>
<dbReference type="InterPro" id="IPR014729">
    <property type="entry name" value="Rossmann-like_a/b/a_fold"/>
</dbReference>
<evidence type="ECO:0000259" key="2">
    <source>
        <dbReference type="Pfam" id="PF00582"/>
    </source>
</evidence>
<dbReference type="RefSeq" id="WP_266057262.1">
    <property type="nucleotide sequence ID" value="NZ_JAPFQN010000006.1"/>
</dbReference>
<feature type="domain" description="UspA" evidence="2">
    <location>
        <begin position="1"/>
        <end position="147"/>
    </location>
</feature>
<protein>
    <submittedName>
        <fullName evidence="3">Universal stress protein</fullName>
    </submittedName>
</protein>
<dbReference type="InterPro" id="IPR006016">
    <property type="entry name" value="UspA"/>
</dbReference>
<dbReference type="PANTHER" id="PTHR46268:SF6">
    <property type="entry name" value="UNIVERSAL STRESS PROTEIN UP12"/>
    <property type="match status" value="1"/>
</dbReference>
<dbReference type="EMBL" id="JAPFQN010000006">
    <property type="protein sequence ID" value="MCX2744775.1"/>
    <property type="molecule type" value="Genomic_DNA"/>
</dbReference>
<name>A0ABT3RUF6_9BACT</name>
<comment type="similarity">
    <text evidence="1">Belongs to the universal stress protein A family.</text>
</comment>
<feature type="domain" description="UspA" evidence="2">
    <location>
        <begin position="155"/>
        <end position="278"/>
    </location>
</feature>
<comment type="caution">
    <text evidence="3">The sequence shown here is derived from an EMBL/GenBank/DDBJ whole genome shotgun (WGS) entry which is preliminary data.</text>
</comment>
<dbReference type="CDD" id="cd00293">
    <property type="entry name" value="USP-like"/>
    <property type="match status" value="2"/>
</dbReference>
<dbReference type="Gene3D" id="3.40.50.620">
    <property type="entry name" value="HUPs"/>
    <property type="match status" value="2"/>
</dbReference>
<reference evidence="3 4" key="1">
    <citation type="submission" date="2022-11" db="EMBL/GenBank/DDBJ databases">
        <title>The characterization of three novel Bacteroidetes species and genomic analysis of their roles in tidal elemental geochemical cycles.</title>
        <authorList>
            <person name="Ma K."/>
        </authorList>
    </citation>
    <scope>NUCLEOTIDE SEQUENCE [LARGE SCALE GENOMIC DNA]</scope>
    <source>
        <strain evidence="3 4">M17</strain>
    </source>
</reference>
<accession>A0ABT3RUF6</accession>
<dbReference type="PANTHER" id="PTHR46268">
    <property type="entry name" value="STRESS RESPONSE PROTEIN NHAX"/>
    <property type="match status" value="1"/>
</dbReference>
<organism evidence="3 4">
    <name type="scientific">Mangrovivirga halotolerans</name>
    <dbReference type="NCBI Taxonomy" id="2993936"/>
    <lineage>
        <taxon>Bacteria</taxon>
        <taxon>Pseudomonadati</taxon>
        <taxon>Bacteroidota</taxon>
        <taxon>Cytophagia</taxon>
        <taxon>Cytophagales</taxon>
        <taxon>Mangrovivirgaceae</taxon>
        <taxon>Mangrovivirga</taxon>
    </lineage>
</organism>
<evidence type="ECO:0000313" key="4">
    <source>
        <dbReference type="Proteomes" id="UP001209885"/>
    </source>
</evidence>
<evidence type="ECO:0000256" key="1">
    <source>
        <dbReference type="ARBA" id="ARBA00008791"/>
    </source>
</evidence>
<proteinExistence type="inferred from homology"/>
<dbReference type="PRINTS" id="PR01438">
    <property type="entry name" value="UNVRSLSTRESS"/>
</dbReference>